<proteinExistence type="inferred from homology"/>
<evidence type="ECO:0000256" key="3">
    <source>
        <dbReference type="ARBA" id="ARBA00022833"/>
    </source>
</evidence>
<organism evidence="4 5">
    <name type="scientific">Theileria orientalis</name>
    <dbReference type="NCBI Taxonomy" id="68886"/>
    <lineage>
        <taxon>Eukaryota</taxon>
        <taxon>Sar</taxon>
        <taxon>Alveolata</taxon>
        <taxon>Apicomplexa</taxon>
        <taxon>Aconoidasida</taxon>
        <taxon>Piroplasmida</taxon>
        <taxon>Theileriidae</taxon>
        <taxon>Theileria</taxon>
    </lineage>
</organism>
<reference evidence="4" key="1">
    <citation type="submission" date="2022-07" db="EMBL/GenBank/DDBJ databases">
        <title>Evaluation of T. orientalis genome assembly methods using nanopore sequencing and analysis of variation between genomes.</title>
        <authorList>
            <person name="Yam J."/>
            <person name="Micallef M.L."/>
            <person name="Liu M."/>
            <person name="Djordjevic S.P."/>
            <person name="Bogema D.R."/>
            <person name="Jenkins C."/>
        </authorList>
    </citation>
    <scope>NUCLEOTIDE SEQUENCE</scope>
    <source>
        <strain evidence="4">Fish Creek</strain>
    </source>
</reference>
<sequence length="159" mass="17655">MVVIGLFVKADLENVSGVKVLPDHVWSLNLRESDGFEERNNVSLSAVEFADTGNSRNSVNLCLNFKESRRKGTITIRTVKDVTRDFFPHEGDFSCVVAFDCRGVDILSWNPNGGYSVLCDSGNVIEDVLFEDGSWVGFDEKSGNCVSVLNLDYQLRVIP</sequence>
<name>A0A976M8C0_THEOR</name>
<dbReference type="PANTHER" id="PTHR12857:SF0">
    <property type="entry name" value="CXXC MOTIF CONTAINING ZINC BINDING PROTEIN"/>
    <property type="match status" value="1"/>
</dbReference>
<evidence type="ECO:0000313" key="5">
    <source>
        <dbReference type="Proteomes" id="UP000244803"/>
    </source>
</evidence>
<dbReference type="GO" id="GO:0008270">
    <property type="term" value="F:zinc ion binding"/>
    <property type="evidence" value="ECO:0007669"/>
    <property type="project" value="TreeGrafter"/>
</dbReference>
<accession>A0A976M8C0</accession>
<evidence type="ECO:0000313" key="4">
    <source>
        <dbReference type="EMBL" id="UKJ90596.2"/>
    </source>
</evidence>
<keyword evidence="2" id="KW-0479">Metal-binding</keyword>
<protein>
    <submittedName>
        <fullName evidence="4">Uncharacterized protein</fullName>
    </submittedName>
</protein>
<dbReference type="InterPro" id="IPR008584">
    <property type="entry name" value="CXXC_Zn-binding_euk"/>
</dbReference>
<dbReference type="EMBL" id="CP056068">
    <property type="protein sequence ID" value="UKJ90596.2"/>
    <property type="molecule type" value="Genomic_DNA"/>
</dbReference>
<dbReference type="OrthoDB" id="10248838at2759"/>
<dbReference type="AlphaFoldDB" id="A0A976M8C0"/>
<evidence type="ECO:0000256" key="1">
    <source>
        <dbReference type="ARBA" id="ARBA00007818"/>
    </source>
</evidence>
<keyword evidence="3" id="KW-0862">Zinc</keyword>
<dbReference type="Pfam" id="PF05907">
    <property type="entry name" value="CXXC_Zn-b_euk"/>
    <property type="match status" value="1"/>
</dbReference>
<evidence type="ECO:0000256" key="2">
    <source>
        <dbReference type="ARBA" id="ARBA00022723"/>
    </source>
</evidence>
<dbReference type="PANTHER" id="PTHR12857">
    <property type="entry name" value="CXXC MOTIF CONTAINING ZINC BINDING PROTEIN"/>
    <property type="match status" value="1"/>
</dbReference>
<gene>
    <name evidence="4" type="ORF">MACJ_001530</name>
</gene>
<dbReference type="SUPFAM" id="SSF141678">
    <property type="entry name" value="MAL13P1.257-like"/>
    <property type="match status" value="1"/>
</dbReference>
<dbReference type="Proteomes" id="UP000244803">
    <property type="component" value="Chromosome 2"/>
</dbReference>
<comment type="similarity">
    <text evidence="1">Belongs to the UPF0587 family.</text>
</comment>